<gene>
    <name evidence="6" type="ORF">MUB46_18865</name>
</gene>
<dbReference type="PROSITE" id="PS51077">
    <property type="entry name" value="HTH_ICLR"/>
    <property type="match status" value="1"/>
</dbReference>
<evidence type="ECO:0000259" key="5">
    <source>
        <dbReference type="PROSITE" id="PS51078"/>
    </source>
</evidence>
<protein>
    <submittedName>
        <fullName evidence="6">IclR family transcriptional regulator</fullName>
    </submittedName>
</protein>
<keyword evidence="3" id="KW-0804">Transcription</keyword>
<dbReference type="PANTHER" id="PTHR30136:SF35">
    <property type="entry name" value="HTH-TYPE TRANSCRIPTIONAL REGULATOR RV1719"/>
    <property type="match status" value="1"/>
</dbReference>
<keyword evidence="7" id="KW-1185">Reference proteome</keyword>
<dbReference type="InterPro" id="IPR014757">
    <property type="entry name" value="Tscrpt_reg_IclR_C"/>
</dbReference>
<dbReference type="SUPFAM" id="SSF55781">
    <property type="entry name" value="GAF domain-like"/>
    <property type="match status" value="1"/>
</dbReference>
<dbReference type="Proteomes" id="UP001320898">
    <property type="component" value="Unassembled WGS sequence"/>
</dbReference>
<dbReference type="InterPro" id="IPR050707">
    <property type="entry name" value="HTH_MetabolicPath_Reg"/>
</dbReference>
<dbReference type="GO" id="GO:0045892">
    <property type="term" value="P:negative regulation of DNA-templated transcription"/>
    <property type="evidence" value="ECO:0007669"/>
    <property type="project" value="TreeGrafter"/>
</dbReference>
<dbReference type="Pfam" id="PF09339">
    <property type="entry name" value="HTH_IclR"/>
    <property type="match status" value="1"/>
</dbReference>
<evidence type="ECO:0000256" key="2">
    <source>
        <dbReference type="ARBA" id="ARBA00023125"/>
    </source>
</evidence>
<dbReference type="PANTHER" id="PTHR30136">
    <property type="entry name" value="HELIX-TURN-HELIX TRANSCRIPTIONAL REGULATOR, ICLR FAMILY"/>
    <property type="match status" value="1"/>
</dbReference>
<accession>A0AAW5R5I4</accession>
<dbReference type="GO" id="GO:0003700">
    <property type="term" value="F:DNA-binding transcription factor activity"/>
    <property type="evidence" value="ECO:0007669"/>
    <property type="project" value="TreeGrafter"/>
</dbReference>
<dbReference type="InterPro" id="IPR036390">
    <property type="entry name" value="WH_DNA-bd_sf"/>
</dbReference>
<reference evidence="6 7" key="1">
    <citation type="submission" date="2022-04" db="EMBL/GenBank/DDBJ databases">
        <authorList>
            <person name="Ye Y.-Q."/>
            <person name="Du Z.-J."/>
        </authorList>
    </citation>
    <scope>NUCLEOTIDE SEQUENCE [LARGE SCALE GENOMIC DNA]</scope>
    <source>
        <strain evidence="6 7">A6E488</strain>
    </source>
</reference>
<dbReference type="Gene3D" id="3.30.450.40">
    <property type="match status" value="1"/>
</dbReference>
<dbReference type="InterPro" id="IPR005471">
    <property type="entry name" value="Tscrpt_reg_IclR_N"/>
</dbReference>
<dbReference type="EMBL" id="JALIDZ010000009">
    <property type="protein sequence ID" value="MCT8973933.1"/>
    <property type="molecule type" value="Genomic_DNA"/>
</dbReference>
<dbReference type="Gene3D" id="1.10.10.10">
    <property type="entry name" value="Winged helix-like DNA-binding domain superfamily/Winged helix DNA-binding domain"/>
    <property type="match status" value="1"/>
</dbReference>
<dbReference type="GO" id="GO:0003677">
    <property type="term" value="F:DNA binding"/>
    <property type="evidence" value="ECO:0007669"/>
    <property type="project" value="UniProtKB-KW"/>
</dbReference>
<name>A0AAW5R5I4_9HYPH</name>
<keyword evidence="2" id="KW-0238">DNA-binding</keyword>
<dbReference type="InterPro" id="IPR029016">
    <property type="entry name" value="GAF-like_dom_sf"/>
</dbReference>
<feature type="domain" description="HTH iclR-type" evidence="4">
    <location>
        <begin position="20"/>
        <end position="82"/>
    </location>
</feature>
<evidence type="ECO:0000313" key="7">
    <source>
        <dbReference type="Proteomes" id="UP001320898"/>
    </source>
</evidence>
<dbReference type="Pfam" id="PF01614">
    <property type="entry name" value="IclR_C"/>
    <property type="match status" value="1"/>
</dbReference>
<sequence>MPTNERSKNGSTDKPGVPIVRSVERAVALLRVFSADEMHLSLTELSRRTGLDKSTTRRLLHTLSTLDLIEADERRQTYALGTGVLTLMPAVSYGENLRDVAAQALARLTEKTSATSFLWGYYRGMALCLERVKTLDKEIDVRSAVIGTQISMNCAGGPRVVLANLSEAQRAAAVSGPLPKYTPFTEIDPAALEAAATEIRARGWELAVDDYIVGLSGLGAPVFDRGGNFIASVSITTLTPRLAPRKNGQPEQLPALLEAAAEIGAQIQP</sequence>
<dbReference type="SMART" id="SM00346">
    <property type="entry name" value="HTH_ICLR"/>
    <property type="match status" value="1"/>
</dbReference>
<evidence type="ECO:0000259" key="4">
    <source>
        <dbReference type="PROSITE" id="PS51077"/>
    </source>
</evidence>
<dbReference type="InterPro" id="IPR036388">
    <property type="entry name" value="WH-like_DNA-bd_sf"/>
</dbReference>
<keyword evidence="1" id="KW-0805">Transcription regulation</keyword>
<evidence type="ECO:0000256" key="1">
    <source>
        <dbReference type="ARBA" id="ARBA00023015"/>
    </source>
</evidence>
<dbReference type="AlphaFoldDB" id="A0AAW5R5I4"/>
<evidence type="ECO:0000256" key="3">
    <source>
        <dbReference type="ARBA" id="ARBA00023163"/>
    </source>
</evidence>
<organism evidence="6 7">
    <name type="scientific">Microbaculum marinisediminis</name>
    <dbReference type="NCBI Taxonomy" id="2931392"/>
    <lineage>
        <taxon>Bacteria</taxon>
        <taxon>Pseudomonadati</taxon>
        <taxon>Pseudomonadota</taxon>
        <taxon>Alphaproteobacteria</taxon>
        <taxon>Hyphomicrobiales</taxon>
        <taxon>Tepidamorphaceae</taxon>
        <taxon>Microbaculum</taxon>
    </lineage>
</organism>
<proteinExistence type="predicted"/>
<comment type="caution">
    <text evidence="6">The sequence shown here is derived from an EMBL/GenBank/DDBJ whole genome shotgun (WGS) entry which is preliminary data.</text>
</comment>
<dbReference type="SUPFAM" id="SSF46785">
    <property type="entry name" value="Winged helix' DNA-binding domain"/>
    <property type="match status" value="1"/>
</dbReference>
<feature type="domain" description="IclR-ED" evidence="5">
    <location>
        <begin position="76"/>
        <end position="269"/>
    </location>
</feature>
<evidence type="ECO:0000313" key="6">
    <source>
        <dbReference type="EMBL" id="MCT8973933.1"/>
    </source>
</evidence>
<dbReference type="RefSeq" id="WP_261617515.1">
    <property type="nucleotide sequence ID" value="NZ_JALIDZ010000009.1"/>
</dbReference>
<dbReference type="PROSITE" id="PS51078">
    <property type="entry name" value="ICLR_ED"/>
    <property type="match status" value="1"/>
</dbReference>